<sequence length="926" mass="108504">MAEKNESRVAENKPSTKSWSQIWYDFGTNTSLHGLKQIVEHQPYVVRRFIWLLLVLTGLALFLYQMTTAIIYYHSYPVSVNVKINYNKSIRFPAVTICNQNGFRKTVSVEHGWYYLLSDIFSADDVIDLDQYDVQEVKLYDIYDITGHSKESLIARCYWDSQPCSVDDFVMLMTDYGKCYTFNADLERQRRVWRTGAEGGLRLLLNVEQYEYMPGPNQGAGVRIHIHDQQEVPLMKDFGLAVAPGTHSLIGMTMNKVNNLPRPYGVCDDSRNMNYFKLYTKINCIEECRWRHLESHCDCRHIDMGDMKGLFKLNRSSCDCPIPCKMKSFEMINSVGKISEFDALNLLNSPLTAPLQLKYLRAAEVTQKVNNKIVENDNLVVRNLQFAVQKLDKSLDLITRALSYLEVSIDDLFHVLDQRIDFHRVTGLNKVKYIMEHDFVRGWTIIEERTLPYLTFGFYEIRSSYRRVINKLQNSKNGTEQEKILALASWQQMENIFLEKLEILQRASDNITDVHNAYKSGEPLLTYISSLHRRYDMTWITIDLLQARIKDKGYDQDKYYEKIFWRMGQINDTIRTYLLMVETFMKTGTINESLWDDTDWLFRKSCIQYNYYVFLYKDRIINGPVDVIDEKIREFDLLNRNMLGAKEALLMTTRMLRDTILTTMNTSWCTIRTLQQDAMMYISDKQIRKTNVARTVISETVTHSVEDIKQFFSTLRSSGLNIQDKIQRLQSEVEHTWINMLTEYTTAPFYRKVHDDFVAFLNDSKFYLPYFANLLDIEVESLYNVSASEIECRLNADFSVTNIQDKIQTTEVSFIRIRNWTNIARILEMNDESLMTVLEIYRISMEKFLKEATIDTTFYLNNFIELDIFMRELSYQEITQHHAYEITNLLGDIGGYVGLFMGASALTFAEIFDILIIRLLQVSCRF</sequence>
<keyword evidence="9" id="KW-0325">Glycoprotein</keyword>
<dbReference type="EMBL" id="JAODUP010000740">
    <property type="protein sequence ID" value="KAK2144648.1"/>
    <property type="molecule type" value="Genomic_DNA"/>
</dbReference>
<evidence type="ECO:0000256" key="12">
    <source>
        <dbReference type="RuleBase" id="RU000679"/>
    </source>
</evidence>
<keyword evidence="5 13" id="KW-1133">Transmembrane helix</keyword>
<keyword evidence="8 13" id="KW-0472">Membrane</keyword>
<reference evidence="14" key="1">
    <citation type="journal article" date="2023" name="Mol. Biol. Evol.">
        <title>Third-Generation Sequencing Reveals the Adaptive Role of the Epigenome in Three Deep-Sea Polychaetes.</title>
        <authorList>
            <person name="Perez M."/>
            <person name="Aroh O."/>
            <person name="Sun Y."/>
            <person name="Lan Y."/>
            <person name="Juniper S.K."/>
            <person name="Young C.R."/>
            <person name="Angers B."/>
            <person name="Qian P.Y."/>
        </authorList>
    </citation>
    <scope>NUCLEOTIDE SEQUENCE</scope>
    <source>
        <strain evidence="14">P08H-3</strain>
    </source>
</reference>
<evidence type="ECO:0000256" key="1">
    <source>
        <dbReference type="ARBA" id="ARBA00004141"/>
    </source>
</evidence>
<dbReference type="PRINTS" id="PR01078">
    <property type="entry name" value="AMINACHANNEL"/>
</dbReference>
<gene>
    <name evidence="14" type="ORF">LSH36_740g01072</name>
</gene>
<keyword evidence="10 12" id="KW-0739">Sodium transport</keyword>
<evidence type="ECO:0000256" key="2">
    <source>
        <dbReference type="ARBA" id="ARBA00022448"/>
    </source>
</evidence>
<evidence type="ECO:0000256" key="4">
    <source>
        <dbReference type="ARBA" id="ARBA00022692"/>
    </source>
</evidence>
<evidence type="ECO:0000256" key="11">
    <source>
        <dbReference type="ARBA" id="ARBA00023303"/>
    </source>
</evidence>
<keyword evidence="15" id="KW-1185">Reference proteome</keyword>
<keyword evidence="11 12" id="KW-0407">Ion channel</keyword>
<evidence type="ECO:0000256" key="9">
    <source>
        <dbReference type="ARBA" id="ARBA00023180"/>
    </source>
</evidence>
<dbReference type="GO" id="GO:0005886">
    <property type="term" value="C:plasma membrane"/>
    <property type="evidence" value="ECO:0007669"/>
    <property type="project" value="TreeGrafter"/>
</dbReference>
<accession>A0AAD9J1M0</accession>
<dbReference type="GO" id="GO:0015280">
    <property type="term" value="F:ligand-gated sodium channel activity"/>
    <property type="evidence" value="ECO:0007669"/>
    <property type="project" value="TreeGrafter"/>
</dbReference>
<protein>
    <submittedName>
        <fullName evidence="14">Uncharacterized protein</fullName>
    </submittedName>
</protein>
<dbReference type="Gene3D" id="1.10.287.770">
    <property type="entry name" value="YojJ-like"/>
    <property type="match status" value="1"/>
</dbReference>
<organism evidence="14 15">
    <name type="scientific">Paralvinella palmiformis</name>
    <dbReference type="NCBI Taxonomy" id="53620"/>
    <lineage>
        <taxon>Eukaryota</taxon>
        <taxon>Metazoa</taxon>
        <taxon>Spiralia</taxon>
        <taxon>Lophotrochozoa</taxon>
        <taxon>Annelida</taxon>
        <taxon>Polychaeta</taxon>
        <taxon>Sedentaria</taxon>
        <taxon>Canalipalpata</taxon>
        <taxon>Terebellida</taxon>
        <taxon>Terebelliformia</taxon>
        <taxon>Alvinellidae</taxon>
        <taxon>Paralvinella</taxon>
    </lineage>
</organism>
<keyword evidence="7 12" id="KW-0406">Ion transport</keyword>
<evidence type="ECO:0000256" key="7">
    <source>
        <dbReference type="ARBA" id="ARBA00023065"/>
    </source>
</evidence>
<dbReference type="FunFam" id="1.10.287.770:FF:000001">
    <property type="entry name" value="Acid-sensing ion channel subunit 1"/>
    <property type="match status" value="1"/>
</dbReference>
<dbReference type="InterPro" id="IPR001873">
    <property type="entry name" value="ENaC"/>
</dbReference>
<evidence type="ECO:0000256" key="10">
    <source>
        <dbReference type="ARBA" id="ARBA00023201"/>
    </source>
</evidence>
<evidence type="ECO:0000256" key="6">
    <source>
        <dbReference type="ARBA" id="ARBA00023053"/>
    </source>
</evidence>
<evidence type="ECO:0000256" key="13">
    <source>
        <dbReference type="SAM" id="Phobius"/>
    </source>
</evidence>
<keyword evidence="2 12" id="KW-0813">Transport</keyword>
<keyword evidence="6" id="KW-0915">Sodium</keyword>
<feature type="transmembrane region" description="Helical" evidence="13">
    <location>
        <begin position="49"/>
        <end position="73"/>
    </location>
</feature>
<dbReference type="Pfam" id="PF00858">
    <property type="entry name" value="ASC"/>
    <property type="match status" value="2"/>
</dbReference>
<comment type="subcellular location">
    <subcellularLocation>
        <location evidence="1">Membrane</location>
        <topology evidence="1">Multi-pass membrane protein</topology>
    </subcellularLocation>
</comment>
<evidence type="ECO:0000256" key="3">
    <source>
        <dbReference type="ARBA" id="ARBA00022461"/>
    </source>
</evidence>
<evidence type="ECO:0000313" key="14">
    <source>
        <dbReference type="EMBL" id="KAK2144648.1"/>
    </source>
</evidence>
<comment type="similarity">
    <text evidence="12">Belongs to the amiloride-sensitive sodium channel (TC 1.A.6) family.</text>
</comment>
<evidence type="ECO:0000313" key="15">
    <source>
        <dbReference type="Proteomes" id="UP001208570"/>
    </source>
</evidence>
<dbReference type="PANTHER" id="PTHR11690">
    <property type="entry name" value="AMILORIDE-SENSITIVE SODIUM CHANNEL-RELATED"/>
    <property type="match status" value="1"/>
</dbReference>
<dbReference type="Proteomes" id="UP001208570">
    <property type="component" value="Unassembled WGS sequence"/>
</dbReference>
<evidence type="ECO:0000256" key="8">
    <source>
        <dbReference type="ARBA" id="ARBA00023136"/>
    </source>
</evidence>
<dbReference type="Gene3D" id="2.60.470.10">
    <property type="entry name" value="Acid-sensing ion channels like domains"/>
    <property type="match status" value="1"/>
</dbReference>
<comment type="caution">
    <text evidence="14">The sequence shown here is derived from an EMBL/GenBank/DDBJ whole genome shotgun (WGS) entry which is preliminary data.</text>
</comment>
<keyword evidence="3 12" id="KW-0894">Sodium channel</keyword>
<keyword evidence="4 12" id="KW-0812">Transmembrane</keyword>
<evidence type="ECO:0000256" key="5">
    <source>
        <dbReference type="ARBA" id="ARBA00022989"/>
    </source>
</evidence>
<proteinExistence type="inferred from homology"/>
<dbReference type="AlphaFoldDB" id="A0AAD9J1M0"/>
<name>A0AAD9J1M0_9ANNE</name>